<dbReference type="Proteomes" id="UP000313849">
    <property type="component" value="Unassembled WGS sequence"/>
</dbReference>
<keyword evidence="3" id="KW-1185">Reference proteome</keyword>
<feature type="region of interest" description="Disordered" evidence="1">
    <location>
        <begin position="245"/>
        <end position="276"/>
    </location>
</feature>
<protein>
    <submittedName>
        <fullName evidence="2">Uncharacterized protein</fullName>
    </submittedName>
</protein>
<dbReference type="EMBL" id="VENP01000053">
    <property type="protein sequence ID" value="TNU73297.1"/>
    <property type="molecule type" value="Genomic_DNA"/>
</dbReference>
<feature type="compositionally biased region" description="Polar residues" evidence="1">
    <location>
        <begin position="1"/>
        <end position="10"/>
    </location>
</feature>
<dbReference type="AlphaFoldDB" id="A0A5C5BAT9"/>
<feature type="compositionally biased region" description="Low complexity" evidence="1">
    <location>
        <begin position="389"/>
        <end position="407"/>
    </location>
</feature>
<feature type="region of interest" description="Disordered" evidence="1">
    <location>
        <begin position="1"/>
        <end position="48"/>
    </location>
</feature>
<proteinExistence type="predicted"/>
<evidence type="ECO:0000313" key="3">
    <source>
        <dbReference type="Proteomes" id="UP000313849"/>
    </source>
</evidence>
<feature type="region of interest" description="Disordered" evidence="1">
    <location>
        <begin position="202"/>
        <end position="226"/>
    </location>
</feature>
<sequence>MSREATSGRSGATVGTAETTGPAETAGTADGGRRSDQPATPEASAPLVADSASLGSVQRLVGDDAASGAASGLAEASPLPVARRVGADSTAADAAAEPDAAVEARMTGTPGLLADTALPATVAALAVPGPEATSSPAFVATHHADLPVPRAAGTSTAGSTDGPDTRRFTSADSAEAASVAPAAAPAPVVSLVGNRRLESGVSTPLVPAPRTTASARTPGRTVQRSTGPVVRAVPTALPVSVPLAPPDAPAPARSATTAHGGATAQRAGSPSGTGLAAASEPAVARAFGPVVARAIADDWGPLHDGYLPIPAAVPAVEYPAVDLPAPASMPAVALPAVDLPAPASMPGAAPAALALPAAAQAAAPSGDVTPVAPVADPRNVAPAAGSRQGSGTAAGGAPTSATGPTTGAAGAAAALEALDGAQLDALAKRLAAPMLRQVRRDVLIGRERHAWRADV</sequence>
<evidence type="ECO:0000256" key="1">
    <source>
        <dbReference type="SAM" id="MobiDB-lite"/>
    </source>
</evidence>
<accession>A0A5C5BAT9</accession>
<feature type="region of interest" description="Disordered" evidence="1">
    <location>
        <begin position="149"/>
        <end position="173"/>
    </location>
</feature>
<reference evidence="2 3" key="1">
    <citation type="submission" date="2019-06" db="EMBL/GenBank/DDBJ databases">
        <title>Draft genome sequence of Miniimonas arenae KCTC 19750T isolated from sea sand.</title>
        <authorList>
            <person name="Park S.-J."/>
        </authorList>
    </citation>
    <scope>NUCLEOTIDE SEQUENCE [LARGE SCALE GENOMIC DNA]</scope>
    <source>
        <strain evidence="2 3">KCTC 19750</strain>
    </source>
</reference>
<evidence type="ECO:0000313" key="2">
    <source>
        <dbReference type="EMBL" id="TNU73297.1"/>
    </source>
</evidence>
<feature type="compositionally biased region" description="Low complexity" evidence="1">
    <location>
        <begin position="11"/>
        <end position="28"/>
    </location>
</feature>
<name>A0A5C5BAT9_9MICO</name>
<organism evidence="2 3">
    <name type="scientific">Miniimonas arenae</name>
    <dbReference type="NCBI Taxonomy" id="676201"/>
    <lineage>
        <taxon>Bacteria</taxon>
        <taxon>Bacillati</taxon>
        <taxon>Actinomycetota</taxon>
        <taxon>Actinomycetes</taxon>
        <taxon>Micrococcales</taxon>
        <taxon>Beutenbergiaceae</taxon>
        <taxon>Miniimonas</taxon>
    </lineage>
</organism>
<feature type="region of interest" description="Disordered" evidence="1">
    <location>
        <begin position="366"/>
        <end position="407"/>
    </location>
</feature>
<gene>
    <name evidence="2" type="ORF">FH969_12115</name>
</gene>
<comment type="caution">
    <text evidence="2">The sequence shown here is derived from an EMBL/GenBank/DDBJ whole genome shotgun (WGS) entry which is preliminary data.</text>
</comment>
<feature type="compositionally biased region" description="Polar residues" evidence="1">
    <location>
        <begin position="211"/>
        <end position="226"/>
    </location>
</feature>